<evidence type="ECO:0000256" key="6">
    <source>
        <dbReference type="ARBA" id="ARBA00023136"/>
    </source>
</evidence>
<evidence type="ECO:0000256" key="7">
    <source>
        <dbReference type="PROSITE-ProRule" id="PRU00076"/>
    </source>
</evidence>
<feature type="compositionally biased region" description="Pro residues" evidence="8">
    <location>
        <begin position="39"/>
        <end position="48"/>
    </location>
</feature>
<evidence type="ECO:0000256" key="4">
    <source>
        <dbReference type="ARBA" id="ARBA00022692"/>
    </source>
</evidence>
<feature type="transmembrane region" description="Helical" evidence="9">
    <location>
        <begin position="240"/>
        <end position="259"/>
    </location>
</feature>
<dbReference type="Pfam" id="PF06027">
    <property type="entry name" value="SLC35F"/>
    <property type="match status" value="1"/>
</dbReference>
<keyword evidence="4 9" id="KW-0812">Transmembrane</keyword>
<feature type="transmembrane region" description="Helical" evidence="9">
    <location>
        <begin position="150"/>
        <end position="172"/>
    </location>
</feature>
<evidence type="ECO:0000256" key="9">
    <source>
        <dbReference type="SAM" id="Phobius"/>
    </source>
</evidence>
<evidence type="ECO:0000256" key="5">
    <source>
        <dbReference type="ARBA" id="ARBA00022989"/>
    </source>
</evidence>
<feature type="domain" description="EGF-like" evidence="10">
    <location>
        <begin position="3"/>
        <end position="34"/>
    </location>
</feature>
<evidence type="ECO:0000313" key="11">
    <source>
        <dbReference type="EMBL" id="EFA81646.1"/>
    </source>
</evidence>
<keyword evidence="7" id="KW-1015">Disulfide bond</keyword>
<feature type="transmembrane region" description="Helical" evidence="9">
    <location>
        <begin position="419"/>
        <end position="438"/>
    </location>
</feature>
<dbReference type="OMA" id="VRYHWAQ"/>
<protein>
    <submittedName>
        <fullName evidence="11">Putative transmembrane protein</fullName>
    </submittedName>
</protein>
<feature type="transmembrane region" description="Helical" evidence="9">
    <location>
        <begin position="266"/>
        <end position="287"/>
    </location>
</feature>
<feature type="region of interest" description="Disordered" evidence="8">
    <location>
        <begin position="459"/>
        <end position="534"/>
    </location>
</feature>
<dbReference type="InterPro" id="IPR000742">
    <property type="entry name" value="EGF"/>
</dbReference>
<dbReference type="InParanoid" id="D3BAQ9"/>
<dbReference type="InterPro" id="IPR009262">
    <property type="entry name" value="SLC35_F1/F2/F6"/>
</dbReference>
<feature type="transmembrane region" description="Helical" evidence="9">
    <location>
        <begin position="359"/>
        <end position="381"/>
    </location>
</feature>
<evidence type="ECO:0000256" key="8">
    <source>
        <dbReference type="SAM" id="MobiDB-lite"/>
    </source>
</evidence>
<feature type="compositionally biased region" description="Acidic residues" evidence="8">
    <location>
        <begin position="494"/>
        <end position="503"/>
    </location>
</feature>
<feature type="transmembrane region" description="Helical" evidence="9">
    <location>
        <begin position="299"/>
        <end position="317"/>
    </location>
</feature>
<feature type="transmembrane region" description="Helical" evidence="9">
    <location>
        <begin position="62"/>
        <end position="83"/>
    </location>
</feature>
<dbReference type="AlphaFoldDB" id="D3BAQ9"/>
<feature type="disulfide bond" evidence="7">
    <location>
        <begin position="24"/>
        <end position="33"/>
    </location>
</feature>
<evidence type="ECO:0000256" key="2">
    <source>
        <dbReference type="ARBA" id="ARBA00007863"/>
    </source>
</evidence>
<dbReference type="InterPro" id="IPR052221">
    <property type="entry name" value="SLC35F_Transporter"/>
</dbReference>
<feature type="compositionally biased region" description="Polar residues" evidence="8">
    <location>
        <begin position="522"/>
        <end position="534"/>
    </location>
</feature>
<dbReference type="InterPro" id="IPR037185">
    <property type="entry name" value="EmrE-like"/>
</dbReference>
<feature type="compositionally biased region" description="Low complexity" evidence="8">
    <location>
        <begin position="504"/>
        <end position="521"/>
    </location>
</feature>
<dbReference type="SUPFAM" id="SSF57196">
    <property type="entry name" value="EGF/Laminin"/>
    <property type="match status" value="1"/>
</dbReference>
<evidence type="ECO:0000313" key="12">
    <source>
        <dbReference type="Proteomes" id="UP000001396"/>
    </source>
</evidence>
<dbReference type="GeneID" id="31361123"/>
<reference evidence="11 12" key="1">
    <citation type="journal article" date="2011" name="Genome Res.">
        <title>Phylogeny-wide analysis of social amoeba genomes highlights ancient origins for complex intercellular communication.</title>
        <authorList>
            <person name="Heidel A.J."/>
            <person name="Lawal H.M."/>
            <person name="Felder M."/>
            <person name="Schilde C."/>
            <person name="Helps N.R."/>
            <person name="Tunggal B."/>
            <person name="Rivero F."/>
            <person name="John U."/>
            <person name="Schleicher M."/>
            <person name="Eichinger L."/>
            <person name="Platzer M."/>
            <person name="Noegel A.A."/>
            <person name="Schaap P."/>
            <person name="Gloeckner G."/>
        </authorList>
    </citation>
    <scope>NUCLEOTIDE SEQUENCE [LARGE SCALE GENOMIC DNA]</scope>
    <source>
        <strain evidence="12">ATCC 26659 / Pp 5 / PN500</strain>
    </source>
</reference>
<keyword evidence="6 9" id="KW-0472">Membrane</keyword>
<dbReference type="PANTHER" id="PTHR14233:SF4">
    <property type="entry name" value="SOLUTE CARRIER FAMILY 35 MEMBER F2"/>
    <property type="match status" value="1"/>
</dbReference>
<dbReference type="Gene3D" id="2.10.25.10">
    <property type="entry name" value="Laminin"/>
    <property type="match status" value="1"/>
</dbReference>
<keyword evidence="3" id="KW-0813">Transport</keyword>
<dbReference type="SUPFAM" id="SSF103481">
    <property type="entry name" value="Multidrug resistance efflux transporter EmrE"/>
    <property type="match status" value="2"/>
</dbReference>
<comment type="similarity">
    <text evidence="2">Belongs to the SLC35F solute transporter family.</text>
</comment>
<dbReference type="GO" id="GO:0022857">
    <property type="term" value="F:transmembrane transporter activity"/>
    <property type="evidence" value="ECO:0007669"/>
    <property type="project" value="InterPro"/>
</dbReference>
<evidence type="ECO:0000259" key="10">
    <source>
        <dbReference type="PROSITE" id="PS50026"/>
    </source>
</evidence>
<dbReference type="PROSITE" id="PS00022">
    <property type="entry name" value="EGF_1"/>
    <property type="match status" value="1"/>
</dbReference>
<keyword evidence="5 9" id="KW-1133">Transmembrane helix</keyword>
<comment type="caution">
    <text evidence="7">Lacks conserved residue(s) required for the propagation of feature annotation.</text>
</comment>
<dbReference type="STRING" id="670386.D3BAQ9"/>
<sequence>MVSLHQCVHGQCSINSNSTYNCSCAPNYTGASCDQENNPTPPPTPTPTPTKSDTDQLRKLDIALPIAFGSLIILFIVTLVIMIKRKGAGGYEQNNGELIVYIAKLLLVEFEIIMGFSQTTDRVRNYFKVNFIDSLRLVDKQLLRGKLHGLALGQLISLCICGTGVFSQLLVVNYGVNIPTSQSLLNYILLMFYSIVLIKRGTFWKTIKTKSHILIPLALIDVEANYVVVKAYQYTTITSIMLLDCFTIPCVVILTRIFLKTRYTFVHILAVVLSIVGMVILVVSDILQGESANGGSNPLLGDMLVLISCVLYSISNVGQEFTVKKYDNYTYLALLGIYGSIISAIQLSILERNELTTMVWSGGVIGYIIGFAICLFAMYSITPFMMRIAGATMMNLSLLTSDLFSIIFAIFLFDRKLHWLYFLSFVIIISGLAIYNLSQPHHKSSEVRQLMDNDTENNNQELDIESNNEKKTATTTEVIVDSTYNQDRETDGRDDNDDEDVDNGGENNETSEISNSTNSTTQADLENSRTNLVG</sequence>
<comment type="caution">
    <text evidence="11">The sequence shown here is derived from an EMBL/GenBank/DDBJ whole genome shotgun (WGS) entry which is preliminary data.</text>
</comment>
<evidence type="ECO:0000256" key="3">
    <source>
        <dbReference type="ARBA" id="ARBA00022448"/>
    </source>
</evidence>
<comment type="subcellular location">
    <subcellularLocation>
        <location evidence="1">Membrane</location>
        <topology evidence="1">Multi-pass membrane protein</topology>
    </subcellularLocation>
</comment>
<proteinExistence type="inferred from homology"/>
<dbReference type="EMBL" id="ADBJ01000025">
    <property type="protein sequence ID" value="EFA81646.1"/>
    <property type="molecule type" value="Genomic_DNA"/>
</dbReference>
<feature type="transmembrane region" description="Helical" evidence="9">
    <location>
        <begin position="329"/>
        <end position="347"/>
    </location>
</feature>
<dbReference type="PROSITE" id="PS50026">
    <property type="entry name" value="EGF_3"/>
    <property type="match status" value="1"/>
</dbReference>
<organism evidence="11 12">
    <name type="scientific">Heterostelium pallidum (strain ATCC 26659 / Pp 5 / PN500)</name>
    <name type="common">Cellular slime mold</name>
    <name type="synonym">Polysphondylium pallidum</name>
    <dbReference type="NCBI Taxonomy" id="670386"/>
    <lineage>
        <taxon>Eukaryota</taxon>
        <taxon>Amoebozoa</taxon>
        <taxon>Evosea</taxon>
        <taxon>Eumycetozoa</taxon>
        <taxon>Dictyostelia</taxon>
        <taxon>Acytosteliales</taxon>
        <taxon>Acytosteliaceae</taxon>
        <taxon>Heterostelium</taxon>
    </lineage>
</organism>
<dbReference type="RefSeq" id="XP_020433763.1">
    <property type="nucleotide sequence ID" value="XM_020576514.1"/>
</dbReference>
<keyword evidence="7" id="KW-0245">EGF-like domain</keyword>
<evidence type="ECO:0000256" key="1">
    <source>
        <dbReference type="ARBA" id="ARBA00004141"/>
    </source>
</evidence>
<feature type="compositionally biased region" description="Polar residues" evidence="8">
    <location>
        <begin position="473"/>
        <end position="485"/>
    </location>
</feature>
<keyword evidence="12" id="KW-1185">Reference proteome</keyword>
<feature type="transmembrane region" description="Helical" evidence="9">
    <location>
        <begin position="184"/>
        <end position="201"/>
    </location>
</feature>
<dbReference type="PANTHER" id="PTHR14233">
    <property type="entry name" value="DUF914-RELATED"/>
    <property type="match status" value="1"/>
</dbReference>
<name>D3BAQ9_HETP5</name>
<feature type="region of interest" description="Disordered" evidence="8">
    <location>
        <begin position="33"/>
        <end position="54"/>
    </location>
</feature>
<dbReference type="GO" id="GO:0016020">
    <property type="term" value="C:membrane"/>
    <property type="evidence" value="ECO:0007669"/>
    <property type="project" value="UniProtKB-SubCell"/>
</dbReference>
<gene>
    <name evidence="11" type="ORF">PPL_05639</name>
</gene>
<accession>D3BAQ9</accession>
<dbReference type="CDD" id="cd00054">
    <property type="entry name" value="EGF_CA"/>
    <property type="match status" value="1"/>
</dbReference>
<feature type="transmembrane region" description="Helical" evidence="9">
    <location>
        <begin position="393"/>
        <end position="413"/>
    </location>
</feature>
<dbReference type="Proteomes" id="UP000001396">
    <property type="component" value="Unassembled WGS sequence"/>
</dbReference>
<dbReference type="FunCoup" id="D3BAQ9">
    <property type="interactions" value="14"/>
</dbReference>